<proteinExistence type="predicted"/>
<evidence type="ECO:0000313" key="2">
    <source>
        <dbReference type="Proteomes" id="UP000593571"/>
    </source>
</evidence>
<name>A0A7J8KB05_ROUAE</name>
<sequence length="139" mass="15279">MFAQRTALDDRGSVSLCSTGLVCLLFRITKITCSPSKDWQACLQPITKDWGFLTLGPLSCNILYCMWRCHLALFAHTVGTEAWEPAEENDDALVTTIATSIKLFSTPGASYLLPASINVSWGNLSTLRVSKILKPHTSQ</sequence>
<keyword evidence="2" id="KW-1185">Reference proteome</keyword>
<dbReference type="EMBL" id="JACASE010000001">
    <property type="protein sequence ID" value="KAF6506045.1"/>
    <property type="molecule type" value="Genomic_DNA"/>
</dbReference>
<evidence type="ECO:0000313" key="1">
    <source>
        <dbReference type="EMBL" id="KAF6506045.1"/>
    </source>
</evidence>
<dbReference type="Proteomes" id="UP000593571">
    <property type="component" value="Unassembled WGS sequence"/>
</dbReference>
<reference evidence="1 2" key="1">
    <citation type="journal article" date="2020" name="Nature">
        <title>Six reference-quality genomes reveal evolution of bat adaptations.</title>
        <authorList>
            <person name="Jebb D."/>
            <person name="Huang Z."/>
            <person name="Pippel M."/>
            <person name="Hughes G.M."/>
            <person name="Lavrichenko K."/>
            <person name="Devanna P."/>
            <person name="Winkler S."/>
            <person name="Jermiin L.S."/>
            <person name="Skirmuntt E.C."/>
            <person name="Katzourakis A."/>
            <person name="Burkitt-Gray L."/>
            <person name="Ray D.A."/>
            <person name="Sullivan K.A.M."/>
            <person name="Roscito J.G."/>
            <person name="Kirilenko B.M."/>
            <person name="Davalos L.M."/>
            <person name="Corthals A.P."/>
            <person name="Power M.L."/>
            <person name="Jones G."/>
            <person name="Ransome R.D."/>
            <person name="Dechmann D.K.N."/>
            <person name="Locatelli A.G."/>
            <person name="Puechmaille S.J."/>
            <person name="Fedrigo O."/>
            <person name="Jarvis E.D."/>
            <person name="Hiller M."/>
            <person name="Vernes S.C."/>
            <person name="Myers E.W."/>
            <person name="Teeling E.C."/>
        </authorList>
    </citation>
    <scope>NUCLEOTIDE SEQUENCE [LARGE SCALE GENOMIC DNA]</scope>
    <source>
        <strain evidence="1">MRouAeg1</strain>
        <tissue evidence="1">Muscle</tissue>
    </source>
</reference>
<protein>
    <submittedName>
        <fullName evidence="1">Uncharacterized protein</fullName>
    </submittedName>
</protein>
<dbReference type="AlphaFoldDB" id="A0A7J8KB05"/>
<organism evidence="1 2">
    <name type="scientific">Rousettus aegyptiacus</name>
    <name type="common">Egyptian fruit bat</name>
    <name type="synonym">Pteropus aegyptiacus</name>
    <dbReference type="NCBI Taxonomy" id="9407"/>
    <lineage>
        <taxon>Eukaryota</taxon>
        <taxon>Metazoa</taxon>
        <taxon>Chordata</taxon>
        <taxon>Craniata</taxon>
        <taxon>Vertebrata</taxon>
        <taxon>Euteleostomi</taxon>
        <taxon>Mammalia</taxon>
        <taxon>Eutheria</taxon>
        <taxon>Laurasiatheria</taxon>
        <taxon>Chiroptera</taxon>
        <taxon>Yinpterochiroptera</taxon>
        <taxon>Pteropodoidea</taxon>
        <taxon>Pteropodidae</taxon>
        <taxon>Rousettinae</taxon>
        <taxon>Rousettus</taxon>
    </lineage>
</organism>
<accession>A0A7J8KB05</accession>
<gene>
    <name evidence="1" type="ORF">HJG63_007896</name>
</gene>
<comment type="caution">
    <text evidence="1">The sequence shown here is derived from an EMBL/GenBank/DDBJ whole genome shotgun (WGS) entry which is preliminary data.</text>
</comment>